<dbReference type="GeneID" id="63775282"/>
<name>A0A1Y2EHT6_9PEZI</name>
<gene>
    <name evidence="1" type="ORF">BCR38DRAFT_415976</name>
</gene>
<dbReference type="AlphaFoldDB" id="A0A1Y2EHT6"/>
<evidence type="ECO:0000313" key="2">
    <source>
        <dbReference type="Proteomes" id="UP000193689"/>
    </source>
</evidence>
<reference evidence="1 2" key="1">
    <citation type="submission" date="2016-07" db="EMBL/GenBank/DDBJ databases">
        <title>Pervasive Adenine N6-methylation of Active Genes in Fungi.</title>
        <authorList>
            <consortium name="DOE Joint Genome Institute"/>
            <person name="Mondo S.J."/>
            <person name="Dannebaum R.O."/>
            <person name="Kuo R.C."/>
            <person name="Labutti K."/>
            <person name="Haridas S."/>
            <person name="Kuo A."/>
            <person name="Salamov A."/>
            <person name="Ahrendt S.R."/>
            <person name="Lipzen A."/>
            <person name="Sullivan W."/>
            <person name="Andreopoulos W.B."/>
            <person name="Clum A."/>
            <person name="Lindquist E."/>
            <person name="Daum C."/>
            <person name="Ramamoorthy G.K."/>
            <person name="Gryganskyi A."/>
            <person name="Culley D."/>
            <person name="Magnuson J.K."/>
            <person name="James T.Y."/>
            <person name="O'Malley M.A."/>
            <person name="Stajich J.E."/>
            <person name="Spatafora J.W."/>
            <person name="Visel A."/>
            <person name="Grigoriev I.V."/>
        </authorList>
    </citation>
    <scope>NUCLEOTIDE SEQUENCE [LARGE SCALE GENOMIC DNA]</scope>
    <source>
        <strain evidence="1 2">CBS 129021</strain>
    </source>
</reference>
<dbReference type="Proteomes" id="UP000193689">
    <property type="component" value="Unassembled WGS sequence"/>
</dbReference>
<proteinExistence type="predicted"/>
<accession>A0A1Y2EHT6</accession>
<comment type="caution">
    <text evidence="1">The sequence shown here is derived from an EMBL/GenBank/DDBJ whole genome shotgun (WGS) entry which is preliminary data.</text>
</comment>
<dbReference type="EMBL" id="MCFJ01000001">
    <property type="protein sequence ID" value="ORY71123.1"/>
    <property type="molecule type" value="Genomic_DNA"/>
</dbReference>
<protein>
    <submittedName>
        <fullName evidence="1">Uncharacterized protein</fullName>
    </submittedName>
</protein>
<organism evidence="1 2">
    <name type="scientific">Pseudomassariella vexata</name>
    <dbReference type="NCBI Taxonomy" id="1141098"/>
    <lineage>
        <taxon>Eukaryota</taxon>
        <taxon>Fungi</taxon>
        <taxon>Dikarya</taxon>
        <taxon>Ascomycota</taxon>
        <taxon>Pezizomycotina</taxon>
        <taxon>Sordariomycetes</taxon>
        <taxon>Xylariomycetidae</taxon>
        <taxon>Amphisphaeriales</taxon>
        <taxon>Pseudomassariaceae</taxon>
        <taxon>Pseudomassariella</taxon>
    </lineage>
</organism>
<keyword evidence="2" id="KW-1185">Reference proteome</keyword>
<dbReference type="InParanoid" id="A0A1Y2EHT6"/>
<evidence type="ECO:0000313" key="1">
    <source>
        <dbReference type="EMBL" id="ORY71123.1"/>
    </source>
</evidence>
<dbReference type="RefSeq" id="XP_040720715.1">
    <property type="nucleotide sequence ID" value="XM_040859070.1"/>
</dbReference>
<sequence length="73" mass="8231">MCSRPGAGLSFAGFEVFSRVFAGSLGVVKMDETFLFKFTQGASVLRYCCNHDWRLHPACPFANTNQRLLQMHE</sequence>